<evidence type="ECO:0000256" key="6">
    <source>
        <dbReference type="ARBA" id="ARBA00023242"/>
    </source>
</evidence>
<feature type="domain" description="C2H2-type" evidence="9">
    <location>
        <begin position="128"/>
        <end position="156"/>
    </location>
</feature>
<protein>
    <recommendedName>
        <fullName evidence="9">C2H2-type domain-containing protein</fullName>
    </recommendedName>
</protein>
<keyword evidence="6" id="KW-0539">Nucleus</keyword>
<gene>
    <name evidence="10" type="ORF">I9W82_003041</name>
</gene>
<evidence type="ECO:0000256" key="2">
    <source>
        <dbReference type="ARBA" id="ARBA00022723"/>
    </source>
</evidence>
<feature type="compositionally biased region" description="Basic and acidic residues" evidence="8">
    <location>
        <begin position="91"/>
        <end position="113"/>
    </location>
</feature>
<dbReference type="InterPro" id="IPR051059">
    <property type="entry name" value="VerF-like"/>
</dbReference>
<organism evidence="10 11">
    <name type="scientific">Candida metapsilosis</name>
    <dbReference type="NCBI Taxonomy" id="273372"/>
    <lineage>
        <taxon>Eukaryota</taxon>
        <taxon>Fungi</taxon>
        <taxon>Dikarya</taxon>
        <taxon>Ascomycota</taxon>
        <taxon>Saccharomycotina</taxon>
        <taxon>Pichiomycetes</taxon>
        <taxon>Debaryomycetaceae</taxon>
        <taxon>Candida/Lodderomyces clade</taxon>
        <taxon>Candida</taxon>
    </lineage>
</organism>
<dbReference type="PROSITE" id="PS00028">
    <property type="entry name" value="ZINC_FINGER_C2H2_1"/>
    <property type="match status" value="2"/>
</dbReference>
<dbReference type="OrthoDB" id="10018191at2759"/>
<evidence type="ECO:0000256" key="5">
    <source>
        <dbReference type="ARBA" id="ARBA00022833"/>
    </source>
</evidence>
<dbReference type="GO" id="GO:0000981">
    <property type="term" value="F:DNA-binding transcription factor activity, RNA polymerase II-specific"/>
    <property type="evidence" value="ECO:0007669"/>
    <property type="project" value="InterPro"/>
</dbReference>
<dbReference type="GO" id="GO:0000978">
    <property type="term" value="F:RNA polymerase II cis-regulatory region sequence-specific DNA binding"/>
    <property type="evidence" value="ECO:0007669"/>
    <property type="project" value="InterPro"/>
</dbReference>
<sequence>MASSAPTSPIIANLLSVARSRNTQIPDLNKNRYHHQNSTTETQKNFTANDNHNNYTASPIHATSSDNSTSSLDSATYTTSEEEDGATLRNSDTEHSNDEGDKSTTNKSKKVDTKNFGSKTASGHSRIFNCKLCERAFTREEHLTRHVQSTHNKLKPFVCGICSRPFSRRDLLLRHAKNLHDGSEKAINRIRRSYKNKRLDEKANSQERGDVQSAGPRLLGGQMRGSTLQGIHGTSGVSVGDETDVSEEEEDVEEGHIYSNGRAISSSVKNNKRHNATPSVTSSDGMGSPIDESPETKRLKMSVNMLVS</sequence>
<comment type="caution">
    <text evidence="10">The sequence shown here is derived from an EMBL/GenBank/DDBJ whole genome shotgun (WGS) entry which is preliminary data.</text>
</comment>
<dbReference type="GO" id="GO:0005634">
    <property type="term" value="C:nucleus"/>
    <property type="evidence" value="ECO:0007669"/>
    <property type="project" value="UniProtKB-SubCell"/>
</dbReference>
<dbReference type="GO" id="GO:0000785">
    <property type="term" value="C:chromatin"/>
    <property type="evidence" value="ECO:0007669"/>
    <property type="project" value="TreeGrafter"/>
</dbReference>
<dbReference type="EMBL" id="JAEOAQ010000003">
    <property type="protein sequence ID" value="KAG5419274.1"/>
    <property type="molecule type" value="Genomic_DNA"/>
</dbReference>
<feature type="compositionally biased region" description="Polar residues" evidence="8">
    <location>
        <begin position="36"/>
        <end position="57"/>
    </location>
</feature>
<dbReference type="SUPFAM" id="SSF57667">
    <property type="entry name" value="beta-beta-alpha zinc fingers"/>
    <property type="match status" value="1"/>
</dbReference>
<name>A0A8H7ZEX2_9ASCO</name>
<keyword evidence="11" id="KW-1185">Reference proteome</keyword>
<keyword evidence="3" id="KW-0677">Repeat</keyword>
<evidence type="ECO:0000256" key="8">
    <source>
        <dbReference type="SAM" id="MobiDB-lite"/>
    </source>
</evidence>
<evidence type="ECO:0000313" key="11">
    <source>
        <dbReference type="Proteomes" id="UP000669133"/>
    </source>
</evidence>
<feature type="domain" description="C2H2-type" evidence="9">
    <location>
        <begin position="157"/>
        <end position="185"/>
    </location>
</feature>
<evidence type="ECO:0000256" key="4">
    <source>
        <dbReference type="ARBA" id="ARBA00022771"/>
    </source>
</evidence>
<dbReference type="Pfam" id="PF00096">
    <property type="entry name" value="zf-C2H2"/>
    <property type="match status" value="2"/>
</dbReference>
<dbReference type="PANTHER" id="PTHR40626:SF28">
    <property type="entry name" value="REGULATORY PROTEIN ADR1"/>
    <property type="match status" value="1"/>
</dbReference>
<dbReference type="InterPro" id="IPR036236">
    <property type="entry name" value="Znf_C2H2_sf"/>
</dbReference>
<accession>A0A8H7ZEX2</accession>
<dbReference type="InterPro" id="IPR013087">
    <property type="entry name" value="Znf_C2H2_type"/>
</dbReference>
<feature type="compositionally biased region" description="Basic and acidic residues" evidence="8">
    <location>
        <begin position="197"/>
        <end position="210"/>
    </location>
</feature>
<keyword evidence="2" id="KW-0479">Metal-binding</keyword>
<keyword evidence="5" id="KW-0862">Zinc</keyword>
<dbReference type="AlphaFoldDB" id="A0A8H7ZEX2"/>
<dbReference type="PANTHER" id="PTHR40626">
    <property type="entry name" value="MIP31509P"/>
    <property type="match status" value="1"/>
</dbReference>
<dbReference type="Proteomes" id="UP000669133">
    <property type="component" value="Unassembled WGS sequence"/>
</dbReference>
<evidence type="ECO:0000313" key="10">
    <source>
        <dbReference type="EMBL" id="KAG5419274.1"/>
    </source>
</evidence>
<feature type="compositionally biased region" description="Acidic residues" evidence="8">
    <location>
        <begin position="241"/>
        <end position="253"/>
    </location>
</feature>
<dbReference type="GO" id="GO:0008270">
    <property type="term" value="F:zinc ion binding"/>
    <property type="evidence" value="ECO:0007669"/>
    <property type="project" value="UniProtKB-KW"/>
</dbReference>
<dbReference type="RefSeq" id="XP_067548390.1">
    <property type="nucleotide sequence ID" value="XM_067691964.1"/>
</dbReference>
<keyword evidence="4 7" id="KW-0863">Zinc-finger</keyword>
<feature type="compositionally biased region" description="Polar residues" evidence="8">
    <location>
        <begin position="276"/>
        <end position="285"/>
    </location>
</feature>
<reference evidence="10 11" key="1">
    <citation type="submission" date="2020-12" db="EMBL/GenBank/DDBJ databases">
        <title>Effect of drift, selection, and recombination on the evolution of hybrid genomes in Candida yeast pathogens.</title>
        <authorList>
            <person name="Mixao V."/>
            <person name="Ksiezopolska E."/>
            <person name="Saus E."/>
            <person name="Boekhout T."/>
            <person name="Gacser A."/>
            <person name="Gabaldon T."/>
        </authorList>
    </citation>
    <scope>NUCLEOTIDE SEQUENCE [LARGE SCALE GENOMIC DNA]</scope>
    <source>
        <strain evidence="10 11">BP57</strain>
    </source>
</reference>
<dbReference type="GeneID" id="93651670"/>
<feature type="region of interest" description="Disordered" evidence="8">
    <location>
        <begin position="27"/>
        <end position="122"/>
    </location>
</feature>
<feature type="region of interest" description="Disordered" evidence="8">
    <location>
        <begin position="196"/>
        <end position="308"/>
    </location>
</feature>
<evidence type="ECO:0000256" key="3">
    <source>
        <dbReference type="ARBA" id="ARBA00022737"/>
    </source>
</evidence>
<dbReference type="PROSITE" id="PS50157">
    <property type="entry name" value="ZINC_FINGER_C2H2_2"/>
    <property type="match status" value="2"/>
</dbReference>
<comment type="subcellular location">
    <subcellularLocation>
        <location evidence="1">Nucleus</location>
    </subcellularLocation>
</comment>
<evidence type="ECO:0000256" key="7">
    <source>
        <dbReference type="PROSITE-ProRule" id="PRU00042"/>
    </source>
</evidence>
<evidence type="ECO:0000259" key="9">
    <source>
        <dbReference type="PROSITE" id="PS50157"/>
    </source>
</evidence>
<proteinExistence type="predicted"/>
<dbReference type="SMART" id="SM00355">
    <property type="entry name" value="ZnF_C2H2"/>
    <property type="match status" value="2"/>
</dbReference>
<feature type="compositionally biased region" description="Low complexity" evidence="8">
    <location>
        <begin position="62"/>
        <end position="76"/>
    </location>
</feature>
<evidence type="ECO:0000256" key="1">
    <source>
        <dbReference type="ARBA" id="ARBA00004123"/>
    </source>
</evidence>
<dbReference type="Gene3D" id="3.30.160.60">
    <property type="entry name" value="Classic Zinc Finger"/>
    <property type="match status" value="2"/>
</dbReference>